<keyword evidence="4" id="KW-0949">S-adenosyl-L-methionine</keyword>
<evidence type="ECO:0000256" key="2">
    <source>
        <dbReference type="ARBA" id="ARBA00022603"/>
    </source>
</evidence>
<dbReference type="STRING" id="499555.BJL86_1990"/>
<dbReference type="RefSeq" id="WP_067472027.1">
    <property type="nucleotide sequence ID" value="NZ_CP015961.1"/>
</dbReference>
<dbReference type="KEGG" id="dtm:BJL86_1990"/>
<dbReference type="InterPro" id="IPR004556">
    <property type="entry name" value="HemK-like"/>
</dbReference>
<dbReference type="PROSITE" id="PS00092">
    <property type="entry name" value="N6_MTASE"/>
    <property type="match status" value="1"/>
</dbReference>
<sequence length="316" mass="33148">MTPDAPSILAELTSCLSQGGIESAAAEAATILSQALGTSRAALAFADVPAERAQQARTWARHRAESHEPLQYILGTAVSGRLDMAVGPGVFIPRPETELLIDWALRTMPAPVAGQDAASVVIDLCSGSGTIALEVAHAMPSAQVYAVEADSLALEWLRRNAATRAEAGDTPVTVCAADATDDALLPELSGRASAVLSNPPYVPSGADLPAEVADHEPGVALFAGPEGTDVIERLVPVAARLLADGGIFACEHDDSNGAAVTEILGRHGGFGRVNQHRDLAGRPRFVTAVRVRDFAENTRWNGADPLNHEQRREHGR</sequence>
<dbReference type="CDD" id="cd02440">
    <property type="entry name" value="AdoMet_MTases"/>
    <property type="match status" value="1"/>
</dbReference>
<keyword evidence="9" id="KW-1185">Reference proteome</keyword>
<accession>A0A173LME0</accession>
<dbReference type="PANTHER" id="PTHR18895">
    <property type="entry name" value="HEMK METHYLTRANSFERASE"/>
    <property type="match status" value="1"/>
</dbReference>
<comment type="catalytic activity">
    <reaction evidence="5">
        <text>L-glutaminyl-[peptide chain release factor] + S-adenosyl-L-methionine = N(5)-methyl-L-glutaminyl-[peptide chain release factor] + S-adenosyl-L-homocysteine + H(+)</text>
        <dbReference type="Rhea" id="RHEA:42896"/>
        <dbReference type="Rhea" id="RHEA-COMP:10271"/>
        <dbReference type="Rhea" id="RHEA-COMP:10272"/>
        <dbReference type="ChEBI" id="CHEBI:15378"/>
        <dbReference type="ChEBI" id="CHEBI:30011"/>
        <dbReference type="ChEBI" id="CHEBI:57856"/>
        <dbReference type="ChEBI" id="CHEBI:59789"/>
        <dbReference type="ChEBI" id="CHEBI:61891"/>
        <dbReference type="EC" id="2.1.1.297"/>
    </reaction>
</comment>
<dbReference type="GO" id="GO:0003676">
    <property type="term" value="F:nucleic acid binding"/>
    <property type="evidence" value="ECO:0007669"/>
    <property type="project" value="InterPro"/>
</dbReference>
<dbReference type="InterPro" id="IPR002052">
    <property type="entry name" value="DNA_methylase_N6_adenine_CS"/>
</dbReference>
<dbReference type="InterPro" id="IPR050320">
    <property type="entry name" value="N5-glutamine_MTase"/>
</dbReference>
<dbReference type="EC" id="2.1.1.297" evidence="1"/>
<dbReference type="Pfam" id="PF17827">
    <property type="entry name" value="PrmC_N"/>
    <property type="match status" value="1"/>
</dbReference>
<evidence type="ECO:0000313" key="8">
    <source>
        <dbReference type="EMBL" id="ANI92758.1"/>
    </source>
</evidence>
<dbReference type="Gene3D" id="1.10.8.10">
    <property type="entry name" value="DNA helicase RuvA subunit, C-terminal domain"/>
    <property type="match status" value="1"/>
</dbReference>
<evidence type="ECO:0000259" key="6">
    <source>
        <dbReference type="Pfam" id="PF05175"/>
    </source>
</evidence>
<dbReference type="InterPro" id="IPR007848">
    <property type="entry name" value="Small_mtfrase_dom"/>
</dbReference>
<organism evidence="8 9">
    <name type="scientific">Dietzia timorensis</name>
    <dbReference type="NCBI Taxonomy" id="499555"/>
    <lineage>
        <taxon>Bacteria</taxon>
        <taxon>Bacillati</taxon>
        <taxon>Actinomycetota</taxon>
        <taxon>Actinomycetes</taxon>
        <taxon>Mycobacteriales</taxon>
        <taxon>Dietziaceae</taxon>
        <taxon>Dietzia</taxon>
    </lineage>
</organism>
<dbReference type="AlphaFoldDB" id="A0A173LME0"/>
<keyword evidence="3 8" id="KW-0808">Transferase</keyword>
<evidence type="ECO:0000313" key="9">
    <source>
        <dbReference type="Proteomes" id="UP000186104"/>
    </source>
</evidence>
<feature type="domain" description="Release factor glutamine methyltransferase N-terminal" evidence="7">
    <location>
        <begin position="8"/>
        <end position="75"/>
    </location>
</feature>
<proteinExistence type="predicted"/>
<dbReference type="NCBIfam" id="TIGR03534">
    <property type="entry name" value="RF_mod_PrmC"/>
    <property type="match status" value="1"/>
</dbReference>
<dbReference type="InterPro" id="IPR019874">
    <property type="entry name" value="RF_methyltr_PrmC"/>
</dbReference>
<dbReference type="Pfam" id="PF05175">
    <property type="entry name" value="MTS"/>
    <property type="match status" value="1"/>
</dbReference>
<evidence type="ECO:0000256" key="3">
    <source>
        <dbReference type="ARBA" id="ARBA00022679"/>
    </source>
</evidence>
<gene>
    <name evidence="8" type="ORF">BJL86_1990</name>
</gene>
<evidence type="ECO:0000256" key="1">
    <source>
        <dbReference type="ARBA" id="ARBA00012771"/>
    </source>
</evidence>
<evidence type="ECO:0000256" key="4">
    <source>
        <dbReference type="ARBA" id="ARBA00022691"/>
    </source>
</evidence>
<evidence type="ECO:0000256" key="5">
    <source>
        <dbReference type="ARBA" id="ARBA00048391"/>
    </source>
</evidence>
<dbReference type="InterPro" id="IPR040758">
    <property type="entry name" value="PrmC_N"/>
</dbReference>
<dbReference type="Proteomes" id="UP000186104">
    <property type="component" value="Chromosome"/>
</dbReference>
<evidence type="ECO:0000259" key="7">
    <source>
        <dbReference type="Pfam" id="PF17827"/>
    </source>
</evidence>
<dbReference type="Gene3D" id="3.40.50.150">
    <property type="entry name" value="Vaccinia Virus protein VP39"/>
    <property type="match status" value="1"/>
</dbReference>
<dbReference type="EMBL" id="CP015961">
    <property type="protein sequence ID" value="ANI92758.1"/>
    <property type="molecule type" value="Genomic_DNA"/>
</dbReference>
<dbReference type="GO" id="GO:0032259">
    <property type="term" value="P:methylation"/>
    <property type="evidence" value="ECO:0007669"/>
    <property type="project" value="UniProtKB-KW"/>
</dbReference>
<dbReference type="OrthoDB" id="9800643at2"/>
<protein>
    <recommendedName>
        <fullName evidence="1">peptide chain release factor N(5)-glutamine methyltransferase</fullName>
        <ecNumber evidence="1">2.1.1.297</ecNumber>
    </recommendedName>
</protein>
<dbReference type="GO" id="GO:0102559">
    <property type="term" value="F:peptide chain release factor N(5)-glutamine methyltransferase activity"/>
    <property type="evidence" value="ECO:0007669"/>
    <property type="project" value="UniProtKB-EC"/>
</dbReference>
<keyword evidence="2 8" id="KW-0489">Methyltransferase</keyword>
<dbReference type="PANTHER" id="PTHR18895:SF74">
    <property type="entry name" value="MTRF1L RELEASE FACTOR GLUTAMINE METHYLTRANSFERASE"/>
    <property type="match status" value="1"/>
</dbReference>
<name>A0A173LME0_9ACTN</name>
<feature type="domain" description="Methyltransferase small" evidence="6">
    <location>
        <begin position="117"/>
        <end position="202"/>
    </location>
</feature>
<dbReference type="InterPro" id="IPR029063">
    <property type="entry name" value="SAM-dependent_MTases_sf"/>
</dbReference>
<reference evidence="8 9" key="1">
    <citation type="submission" date="2016-06" db="EMBL/GenBank/DDBJ databases">
        <title>Complete genome sequence of a saline-alkali tolerant type strain Dietzia timorensis ID05-A0528T.</title>
        <authorList>
            <person name="Wu X."/>
        </authorList>
    </citation>
    <scope>NUCLEOTIDE SEQUENCE [LARGE SCALE GENOMIC DNA]</scope>
    <source>
        <strain evidence="8 9">ID05-A0528</strain>
    </source>
</reference>
<dbReference type="NCBIfam" id="TIGR00536">
    <property type="entry name" value="hemK_fam"/>
    <property type="match status" value="1"/>
</dbReference>
<dbReference type="SUPFAM" id="SSF53335">
    <property type="entry name" value="S-adenosyl-L-methionine-dependent methyltransferases"/>
    <property type="match status" value="1"/>
</dbReference>